<evidence type="ECO:0000256" key="1">
    <source>
        <dbReference type="ARBA" id="ARBA00000900"/>
    </source>
</evidence>
<evidence type="ECO:0000256" key="10">
    <source>
        <dbReference type="ARBA" id="ARBA00023015"/>
    </source>
</evidence>
<feature type="compositionally biased region" description="Polar residues" evidence="14">
    <location>
        <begin position="438"/>
        <end position="450"/>
    </location>
</feature>
<feature type="region of interest" description="Disordered" evidence="14">
    <location>
        <begin position="428"/>
        <end position="464"/>
    </location>
</feature>
<dbReference type="InterPro" id="IPR036638">
    <property type="entry name" value="HLH_DNA-bd_sf"/>
</dbReference>
<reference evidence="17 18" key="1">
    <citation type="journal article" date="2020" name="Mol. Plant">
        <title>The Chromosome-Based Rubber Tree Genome Provides New Insights into Spurge Genome Evolution and Rubber Biosynthesis.</title>
        <authorList>
            <person name="Liu J."/>
            <person name="Shi C."/>
            <person name="Shi C.C."/>
            <person name="Li W."/>
            <person name="Zhang Q.J."/>
            <person name="Zhang Y."/>
            <person name="Li K."/>
            <person name="Lu H.F."/>
            <person name="Shi C."/>
            <person name="Zhu S.T."/>
            <person name="Xiao Z.Y."/>
            <person name="Nan H."/>
            <person name="Yue Y."/>
            <person name="Zhu X.G."/>
            <person name="Wu Y."/>
            <person name="Hong X.N."/>
            <person name="Fan G.Y."/>
            <person name="Tong Y."/>
            <person name="Zhang D."/>
            <person name="Mao C.L."/>
            <person name="Liu Y.L."/>
            <person name="Hao S.J."/>
            <person name="Liu W.Q."/>
            <person name="Lv M.Q."/>
            <person name="Zhang H.B."/>
            <person name="Liu Y."/>
            <person name="Hu-Tang G.R."/>
            <person name="Wang J.P."/>
            <person name="Wang J.H."/>
            <person name="Sun Y.H."/>
            <person name="Ni S.B."/>
            <person name="Chen W.B."/>
            <person name="Zhang X.C."/>
            <person name="Jiao Y.N."/>
            <person name="Eichler E.E."/>
            <person name="Li G.H."/>
            <person name="Liu X."/>
            <person name="Gao L.Z."/>
        </authorList>
    </citation>
    <scope>NUCLEOTIDE SEQUENCE [LARGE SCALE GENOMIC DNA]</scope>
    <source>
        <strain evidence="18">cv. GT1</strain>
        <tissue evidence="17">Leaf</tissue>
    </source>
</reference>
<dbReference type="SUPFAM" id="SSF47459">
    <property type="entry name" value="HLH, helix-loop-helix DNA-binding domain"/>
    <property type="match status" value="1"/>
</dbReference>
<keyword evidence="12" id="KW-0539">Nucleus</keyword>
<evidence type="ECO:0000256" key="9">
    <source>
        <dbReference type="ARBA" id="ARBA00022833"/>
    </source>
</evidence>
<keyword evidence="8" id="KW-0833">Ubl conjugation pathway</keyword>
<evidence type="ECO:0000256" key="14">
    <source>
        <dbReference type="SAM" id="MobiDB-lite"/>
    </source>
</evidence>
<dbReference type="PANTHER" id="PTHR22937">
    <property type="entry name" value="E3 UBIQUITIN-PROTEIN LIGASE RNF165"/>
    <property type="match status" value="1"/>
</dbReference>
<dbReference type="EMBL" id="JAAGAX010000006">
    <property type="protein sequence ID" value="KAF2309792.1"/>
    <property type="molecule type" value="Genomic_DNA"/>
</dbReference>
<feature type="domain" description="BHLH" evidence="16">
    <location>
        <begin position="665"/>
        <end position="714"/>
    </location>
</feature>
<protein>
    <recommendedName>
        <fullName evidence="4">RING-type E3 ubiquitin transferase</fullName>
        <ecNumber evidence="4">2.3.2.27</ecNumber>
    </recommendedName>
</protein>
<keyword evidence="18" id="KW-1185">Reference proteome</keyword>
<dbReference type="EC" id="2.3.2.27" evidence="4"/>
<dbReference type="SMART" id="SM00184">
    <property type="entry name" value="RING"/>
    <property type="match status" value="1"/>
</dbReference>
<evidence type="ECO:0000256" key="4">
    <source>
        <dbReference type="ARBA" id="ARBA00012483"/>
    </source>
</evidence>
<dbReference type="InterPro" id="IPR001841">
    <property type="entry name" value="Znf_RING"/>
</dbReference>
<keyword evidence="7 13" id="KW-0863">Zinc-finger</keyword>
<dbReference type="GO" id="GO:0046983">
    <property type="term" value="F:protein dimerization activity"/>
    <property type="evidence" value="ECO:0007669"/>
    <property type="project" value="InterPro"/>
</dbReference>
<dbReference type="GO" id="GO:0005634">
    <property type="term" value="C:nucleus"/>
    <property type="evidence" value="ECO:0007669"/>
    <property type="project" value="UniProtKB-SubCell"/>
</dbReference>
<dbReference type="Gene3D" id="3.30.40.10">
    <property type="entry name" value="Zinc/RING finger domain, C3HC4 (zinc finger)"/>
    <property type="match status" value="1"/>
</dbReference>
<dbReference type="FunFam" id="4.10.280.10:FF:000004">
    <property type="entry name" value="Basic helix-loop-helix transcription factor"/>
    <property type="match status" value="1"/>
</dbReference>
<feature type="compositionally biased region" description="Pro residues" evidence="14">
    <location>
        <begin position="297"/>
        <end position="308"/>
    </location>
</feature>
<dbReference type="InterPro" id="IPR011598">
    <property type="entry name" value="bHLH_dom"/>
</dbReference>
<keyword evidence="9" id="KW-0862">Zinc</keyword>
<sequence length="888" mass="96806">MQGQRGIIGSLPEILDFDHGSTSGNAIIDQQICWNNMQNPAENPLADFMLSPSHMNTAYVNSVDQERQNLGGWSLGEPSSSGAQNDASHEEQKSERGCSSSAGSCAAGAGRRLGERQYEPGNILPLDTVNVNPQFVQSSNSNTIPQNLNLNAGFVGHGGDNGQIMESSNTYKSGGADNERVLPSSGSHTFLHPSGNSEYMLEEGDGRPVCSLDGHRHSCKRKAIEGHIGQSSMSGSSSFFQCSESSAWPGVPAHYDSGSAVRRPSVPSAHRSSRLLPIDHSLDFRSLPAVEGAIPQSQPPVAPVPPLPQNVQSFRWNESSSSRTGSSSSSITLHDREEASPRSISRNIWDPMFVPATELRTSVRNPTNRSVTGGNACVPGNVASTSRSGSSSVVHPLSAPTWVSHQNPTSRNSRRLAEYVRRSLFASAGADSGGQSSTHSPLHSGPSGTSEEAMISSGVGNQVHHRSYPRSSMWMERQVDGVLGIPYPLRTLAAASEGRSRHLVSEQIRNVLDLMRRGESLRFEDVMILDQSVFFGVADIHDRHRDMRLDVDNMSYEELLALEERIGNVSTGLSEETILNRLKQRKYSIAVRSEVEAEPCCVCQEEYNDGEDVGTLDCGHDFHTDCIKQWLMLKNWCPICKTTGLDVSEVPLETVRPRSSSKRSRAAEVHNLSEKRRRSRINEKMKALQNLIPNSNKTDKASMLDEAIEYLKQLQLQVQMLTMRNGLSLHPMCLPGVLQPMQLPMTGLNFDEGSGLLNANAAAGTFSENDENLARTALSLPNRRTASNQPIVLPSATNITSSETSYGFEPLVQVHYEPFNLSTSSKEICREGTAQAPLDANQTAKTTSSESKDDPVGLMGVVITALSEVCIQKEKMKWKDILVIFMGI</sequence>
<feature type="region of interest" description="Disordered" evidence="14">
    <location>
        <begin position="656"/>
        <end position="677"/>
    </location>
</feature>
<feature type="region of interest" description="Disordered" evidence="14">
    <location>
        <begin position="69"/>
        <end position="106"/>
    </location>
</feature>
<dbReference type="InterPro" id="IPR013083">
    <property type="entry name" value="Znf_RING/FYVE/PHD"/>
</dbReference>
<dbReference type="InterPro" id="IPR045191">
    <property type="entry name" value="MBR1/2-like"/>
</dbReference>
<keyword evidence="11" id="KW-0804">Transcription</keyword>
<feature type="domain" description="RING-type" evidence="15">
    <location>
        <begin position="600"/>
        <end position="641"/>
    </location>
</feature>
<evidence type="ECO:0000256" key="6">
    <source>
        <dbReference type="ARBA" id="ARBA00022723"/>
    </source>
</evidence>
<dbReference type="Pfam" id="PF13639">
    <property type="entry name" value="zf-RING_2"/>
    <property type="match status" value="1"/>
</dbReference>
<dbReference type="Pfam" id="PF00010">
    <property type="entry name" value="HLH"/>
    <property type="match status" value="1"/>
</dbReference>
<feature type="compositionally biased region" description="Polar residues" evidence="14">
    <location>
        <begin position="77"/>
        <end position="86"/>
    </location>
</feature>
<comment type="caution">
    <text evidence="17">The sequence shown here is derived from an EMBL/GenBank/DDBJ whole genome shotgun (WGS) entry which is preliminary data.</text>
</comment>
<evidence type="ECO:0000259" key="16">
    <source>
        <dbReference type="PROSITE" id="PS50888"/>
    </source>
</evidence>
<dbReference type="FunFam" id="3.30.40.10:FF:000309">
    <property type="entry name" value="E3 ubiquitin-protein ligase MBR2"/>
    <property type="match status" value="1"/>
</dbReference>
<feature type="compositionally biased region" description="Low complexity" evidence="14">
    <location>
        <begin position="97"/>
        <end position="106"/>
    </location>
</feature>
<dbReference type="Proteomes" id="UP000467840">
    <property type="component" value="Chromosome 14"/>
</dbReference>
<comment type="subcellular location">
    <subcellularLocation>
        <location evidence="2">Nucleus</location>
    </subcellularLocation>
</comment>
<dbReference type="GO" id="GO:0043161">
    <property type="term" value="P:proteasome-mediated ubiquitin-dependent protein catabolic process"/>
    <property type="evidence" value="ECO:0007669"/>
    <property type="project" value="UniProtKB-ARBA"/>
</dbReference>
<evidence type="ECO:0000256" key="11">
    <source>
        <dbReference type="ARBA" id="ARBA00023163"/>
    </source>
</evidence>
<comment type="pathway">
    <text evidence="3">Protein modification; protein ubiquitination.</text>
</comment>
<keyword evidence="10" id="KW-0805">Transcription regulation</keyword>
<name>A0A6A6M809_HEVBR</name>
<feature type="compositionally biased region" description="Low complexity" evidence="14">
    <location>
        <begin position="428"/>
        <end position="437"/>
    </location>
</feature>
<dbReference type="AlphaFoldDB" id="A0A6A6M809"/>
<feature type="compositionally biased region" description="Low complexity" evidence="14">
    <location>
        <begin position="319"/>
        <end position="330"/>
    </location>
</feature>
<evidence type="ECO:0000256" key="3">
    <source>
        <dbReference type="ARBA" id="ARBA00004906"/>
    </source>
</evidence>
<feature type="region of interest" description="Disordered" evidence="14">
    <location>
        <begin position="293"/>
        <end position="342"/>
    </location>
</feature>
<dbReference type="SUPFAM" id="SSF57850">
    <property type="entry name" value="RING/U-box"/>
    <property type="match status" value="1"/>
</dbReference>
<proteinExistence type="predicted"/>
<dbReference type="PANTHER" id="PTHR22937:SF212">
    <property type="entry name" value="RING-TYPE E3 UBIQUITIN TRANSFERASE"/>
    <property type="match status" value="1"/>
</dbReference>
<dbReference type="Gene3D" id="4.10.280.10">
    <property type="entry name" value="Helix-loop-helix DNA-binding domain"/>
    <property type="match status" value="1"/>
</dbReference>
<feature type="compositionally biased region" description="Polar residues" evidence="14">
    <location>
        <begin position="364"/>
        <end position="373"/>
    </location>
</feature>
<dbReference type="InterPro" id="IPR047265">
    <property type="entry name" value="PIF1-like_bHLH"/>
</dbReference>
<feature type="compositionally biased region" description="Low complexity" evidence="14">
    <location>
        <begin position="382"/>
        <end position="394"/>
    </location>
</feature>
<evidence type="ECO:0000256" key="5">
    <source>
        <dbReference type="ARBA" id="ARBA00022679"/>
    </source>
</evidence>
<evidence type="ECO:0000313" key="18">
    <source>
        <dbReference type="Proteomes" id="UP000467840"/>
    </source>
</evidence>
<gene>
    <name evidence="17" type="ORF">GH714_005135</name>
</gene>
<evidence type="ECO:0000256" key="2">
    <source>
        <dbReference type="ARBA" id="ARBA00004123"/>
    </source>
</evidence>
<evidence type="ECO:0000256" key="13">
    <source>
        <dbReference type="PROSITE-ProRule" id="PRU00175"/>
    </source>
</evidence>
<dbReference type="CDD" id="cd11445">
    <property type="entry name" value="bHLH_AtPIF_like"/>
    <property type="match status" value="1"/>
</dbReference>
<feature type="compositionally biased region" description="Basic and acidic residues" evidence="14">
    <location>
        <begin position="87"/>
        <end position="96"/>
    </location>
</feature>
<evidence type="ECO:0000256" key="8">
    <source>
        <dbReference type="ARBA" id="ARBA00022786"/>
    </source>
</evidence>
<evidence type="ECO:0000313" key="17">
    <source>
        <dbReference type="EMBL" id="KAF2309792.1"/>
    </source>
</evidence>
<organism evidence="17 18">
    <name type="scientific">Hevea brasiliensis</name>
    <name type="common">Para rubber tree</name>
    <name type="synonym">Siphonia brasiliensis</name>
    <dbReference type="NCBI Taxonomy" id="3981"/>
    <lineage>
        <taxon>Eukaryota</taxon>
        <taxon>Viridiplantae</taxon>
        <taxon>Streptophyta</taxon>
        <taxon>Embryophyta</taxon>
        <taxon>Tracheophyta</taxon>
        <taxon>Spermatophyta</taxon>
        <taxon>Magnoliopsida</taxon>
        <taxon>eudicotyledons</taxon>
        <taxon>Gunneridae</taxon>
        <taxon>Pentapetalae</taxon>
        <taxon>rosids</taxon>
        <taxon>fabids</taxon>
        <taxon>Malpighiales</taxon>
        <taxon>Euphorbiaceae</taxon>
        <taxon>Crotonoideae</taxon>
        <taxon>Micrandreae</taxon>
        <taxon>Hevea</taxon>
    </lineage>
</organism>
<evidence type="ECO:0000256" key="7">
    <source>
        <dbReference type="ARBA" id="ARBA00022771"/>
    </source>
</evidence>
<accession>A0A6A6M809</accession>
<dbReference type="GO" id="GO:0008270">
    <property type="term" value="F:zinc ion binding"/>
    <property type="evidence" value="ECO:0007669"/>
    <property type="project" value="UniProtKB-KW"/>
</dbReference>
<evidence type="ECO:0000256" key="12">
    <source>
        <dbReference type="ARBA" id="ARBA00023242"/>
    </source>
</evidence>
<dbReference type="PROSITE" id="PS50089">
    <property type="entry name" value="ZF_RING_2"/>
    <property type="match status" value="1"/>
</dbReference>
<dbReference type="PROSITE" id="PS50888">
    <property type="entry name" value="BHLH"/>
    <property type="match status" value="1"/>
</dbReference>
<evidence type="ECO:0000259" key="15">
    <source>
        <dbReference type="PROSITE" id="PS50089"/>
    </source>
</evidence>
<dbReference type="GO" id="GO:0061630">
    <property type="term" value="F:ubiquitin protein ligase activity"/>
    <property type="evidence" value="ECO:0007669"/>
    <property type="project" value="UniProtKB-EC"/>
</dbReference>
<dbReference type="GO" id="GO:0010228">
    <property type="term" value="P:vegetative to reproductive phase transition of meristem"/>
    <property type="evidence" value="ECO:0007669"/>
    <property type="project" value="UniProtKB-ARBA"/>
</dbReference>
<keyword evidence="6" id="KW-0479">Metal-binding</keyword>
<feature type="compositionally biased region" description="Basic and acidic residues" evidence="14">
    <location>
        <begin position="665"/>
        <end position="677"/>
    </location>
</feature>
<comment type="catalytic activity">
    <reaction evidence="1">
        <text>S-ubiquitinyl-[E2 ubiquitin-conjugating enzyme]-L-cysteine + [acceptor protein]-L-lysine = [E2 ubiquitin-conjugating enzyme]-L-cysteine + N(6)-ubiquitinyl-[acceptor protein]-L-lysine.</text>
        <dbReference type="EC" id="2.3.2.27"/>
    </reaction>
</comment>
<keyword evidence="5" id="KW-0808">Transferase</keyword>
<feature type="region of interest" description="Disordered" evidence="14">
    <location>
        <begin position="364"/>
        <end position="394"/>
    </location>
</feature>
<dbReference type="SMART" id="SM00353">
    <property type="entry name" value="HLH"/>
    <property type="match status" value="1"/>
</dbReference>